<keyword evidence="9" id="KW-1185">Reference proteome</keyword>
<evidence type="ECO:0000256" key="4">
    <source>
        <dbReference type="ARBA" id="ARBA00022989"/>
    </source>
</evidence>
<dbReference type="PANTHER" id="PTHR43791:SF97">
    <property type="entry name" value="ALLANTOATE TRANSPORTER, PUTATIVE (AFU_ORTHOLOGUE AFUA_1G14700)-RELATED"/>
    <property type="match status" value="1"/>
</dbReference>
<feature type="transmembrane region" description="Helical" evidence="6">
    <location>
        <begin position="171"/>
        <end position="190"/>
    </location>
</feature>
<proteinExistence type="predicted"/>
<dbReference type="Gene3D" id="1.20.1250.20">
    <property type="entry name" value="MFS general substrate transporter like domains"/>
    <property type="match status" value="2"/>
</dbReference>
<dbReference type="InterPro" id="IPR036259">
    <property type="entry name" value="MFS_trans_sf"/>
</dbReference>
<evidence type="ECO:0000256" key="5">
    <source>
        <dbReference type="ARBA" id="ARBA00023136"/>
    </source>
</evidence>
<reference evidence="8 9" key="1">
    <citation type="submission" date="2024-07" db="EMBL/GenBank/DDBJ databases">
        <title>Section-level genome sequencing and comparative genomics of Aspergillus sections Usti and Cavernicolus.</title>
        <authorList>
            <consortium name="Lawrence Berkeley National Laboratory"/>
            <person name="Nybo J.L."/>
            <person name="Vesth T.C."/>
            <person name="Theobald S."/>
            <person name="Frisvad J.C."/>
            <person name="Larsen T.O."/>
            <person name="Kjaerboelling I."/>
            <person name="Rothschild-Mancinelli K."/>
            <person name="Lyhne E.K."/>
            <person name="Kogle M.E."/>
            <person name="Barry K."/>
            <person name="Clum A."/>
            <person name="Na H."/>
            <person name="Ledsgaard L."/>
            <person name="Lin J."/>
            <person name="Lipzen A."/>
            <person name="Kuo A."/>
            <person name="Riley R."/>
            <person name="Mondo S."/>
            <person name="Labutti K."/>
            <person name="Haridas S."/>
            <person name="Pangalinan J."/>
            <person name="Salamov A.A."/>
            <person name="Simmons B.A."/>
            <person name="Magnuson J.K."/>
            <person name="Chen J."/>
            <person name="Drula E."/>
            <person name="Henrissat B."/>
            <person name="Wiebenga A."/>
            <person name="Lubbers R.J."/>
            <person name="Gomes A.C."/>
            <person name="Makela M.R."/>
            <person name="Stajich J."/>
            <person name="Grigoriev I.V."/>
            <person name="Mortensen U.H."/>
            <person name="De Vries R.P."/>
            <person name="Baker S.E."/>
            <person name="Andersen M.R."/>
        </authorList>
    </citation>
    <scope>NUCLEOTIDE SEQUENCE [LARGE SCALE GENOMIC DNA]</scope>
    <source>
        <strain evidence="8 9">CBS 588.65</strain>
    </source>
</reference>
<keyword evidence="2" id="KW-0813">Transport</keyword>
<evidence type="ECO:0000256" key="2">
    <source>
        <dbReference type="ARBA" id="ARBA00022448"/>
    </source>
</evidence>
<feature type="transmembrane region" description="Helical" evidence="6">
    <location>
        <begin position="361"/>
        <end position="383"/>
    </location>
</feature>
<feature type="transmembrane region" description="Helical" evidence="6">
    <location>
        <begin position="428"/>
        <end position="449"/>
    </location>
</feature>
<dbReference type="PANTHER" id="PTHR43791">
    <property type="entry name" value="PERMEASE-RELATED"/>
    <property type="match status" value="1"/>
</dbReference>
<evidence type="ECO:0000256" key="3">
    <source>
        <dbReference type="ARBA" id="ARBA00022692"/>
    </source>
</evidence>
<comment type="subcellular location">
    <subcellularLocation>
        <location evidence="1">Membrane</location>
        <topology evidence="1">Multi-pass membrane protein</topology>
    </subcellularLocation>
</comment>
<keyword evidence="5 6" id="KW-0472">Membrane</keyword>
<feature type="transmembrane region" description="Helical" evidence="6">
    <location>
        <begin position="395"/>
        <end position="416"/>
    </location>
</feature>
<dbReference type="InterPro" id="IPR011701">
    <property type="entry name" value="MFS"/>
</dbReference>
<evidence type="ECO:0000313" key="9">
    <source>
        <dbReference type="Proteomes" id="UP001610334"/>
    </source>
</evidence>
<dbReference type="EMBL" id="JBFXLT010000013">
    <property type="protein sequence ID" value="KAL2818646.1"/>
    <property type="molecule type" value="Genomic_DNA"/>
</dbReference>
<feature type="transmembrane region" description="Helical" evidence="6">
    <location>
        <begin position="80"/>
        <end position="102"/>
    </location>
</feature>
<feature type="transmembrane region" description="Helical" evidence="6">
    <location>
        <begin position="271"/>
        <end position="295"/>
    </location>
</feature>
<evidence type="ECO:0000256" key="1">
    <source>
        <dbReference type="ARBA" id="ARBA00004141"/>
    </source>
</evidence>
<dbReference type="Pfam" id="PF07690">
    <property type="entry name" value="MFS_1"/>
    <property type="match status" value="1"/>
</dbReference>
<sequence>MDAKKSADLPDEKPPALAVAEGELEDTDDGTLSRLRWKLDMRLLPLLCLTYALQSIDKTTLSYAAVFGLEEDLHLKGTEFSWLGALFYLGYLVWEFPTNVFLQKLPINYFMAGTVIVWGAVLMLHGTSHNFSSQAAARTFLGAFEASINPGTMLLFSMYYSRSEQPLRMGIWIGAAGLGYVIAGIASFGIGHIHSAIASWRLLYIIWGAITVAWGVILVLWLPGSPLTTRFLNESERALVVVKVKNNGTGVENKKFKWEQFWEAMRDAKTWLLFLFAVASNSPNGGLTSFQGLIIRGMGFSTLRTTLIQMPSGAVQLVICPLACFFASHYPNARILIMILCIIPFLAGVLGLWLIAESNPYSRLVCLWISFAYTAAWTLCMSVATANTAGHTKKITTNATLLIGYTLGNFIGPFFFKTEQAPVYPLGVGMMFFCIAVQVLCLLALWGLLWMRNRSRQGKWEAEGVNEGDRVRMGYERGMRDETDLENEFFQYVY</sequence>
<accession>A0ABR4HT27</accession>
<feature type="transmembrane region" description="Helical" evidence="6">
    <location>
        <begin position="140"/>
        <end position="159"/>
    </location>
</feature>
<gene>
    <name evidence="8" type="ORF">BJX63DRAFT_429146</name>
</gene>
<evidence type="ECO:0000256" key="6">
    <source>
        <dbReference type="SAM" id="Phobius"/>
    </source>
</evidence>
<feature type="transmembrane region" description="Helical" evidence="6">
    <location>
        <begin position="109"/>
        <end position="128"/>
    </location>
</feature>
<comment type="caution">
    <text evidence="8">The sequence shown here is derived from an EMBL/GenBank/DDBJ whole genome shotgun (WGS) entry which is preliminary data.</text>
</comment>
<organism evidence="8 9">
    <name type="scientific">Aspergillus granulosus</name>
    <dbReference type="NCBI Taxonomy" id="176169"/>
    <lineage>
        <taxon>Eukaryota</taxon>
        <taxon>Fungi</taxon>
        <taxon>Dikarya</taxon>
        <taxon>Ascomycota</taxon>
        <taxon>Pezizomycotina</taxon>
        <taxon>Eurotiomycetes</taxon>
        <taxon>Eurotiomycetidae</taxon>
        <taxon>Eurotiales</taxon>
        <taxon>Aspergillaceae</taxon>
        <taxon>Aspergillus</taxon>
        <taxon>Aspergillus subgen. Nidulantes</taxon>
    </lineage>
</organism>
<feature type="transmembrane region" description="Helical" evidence="6">
    <location>
        <begin position="307"/>
        <end position="328"/>
    </location>
</feature>
<dbReference type="SUPFAM" id="SSF103473">
    <property type="entry name" value="MFS general substrate transporter"/>
    <property type="match status" value="1"/>
</dbReference>
<evidence type="ECO:0000313" key="8">
    <source>
        <dbReference type="EMBL" id="KAL2818646.1"/>
    </source>
</evidence>
<evidence type="ECO:0000259" key="7">
    <source>
        <dbReference type="PROSITE" id="PS50850"/>
    </source>
</evidence>
<feature type="transmembrane region" description="Helical" evidence="6">
    <location>
        <begin position="202"/>
        <end position="222"/>
    </location>
</feature>
<protein>
    <submittedName>
        <fullName evidence="8">Major facilitator superfamily domain-containing protein</fullName>
    </submittedName>
</protein>
<feature type="transmembrane region" description="Helical" evidence="6">
    <location>
        <begin position="43"/>
        <end position="68"/>
    </location>
</feature>
<keyword evidence="4 6" id="KW-1133">Transmembrane helix</keyword>
<feature type="transmembrane region" description="Helical" evidence="6">
    <location>
        <begin position="335"/>
        <end position="355"/>
    </location>
</feature>
<dbReference type="PROSITE" id="PS50850">
    <property type="entry name" value="MFS"/>
    <property type="match status" value="1"/>
</dbReference>
<keyword evidence="3 6" id="KW-0812">Transmembrane</keyword>
<feature type="domain" description="Major facilitator superfamily (MFS) profile" evidence="7">
    <location>
        <begin position="43"/>
        <end position="456"/>
    </location>
</feature>
<dbReference type="InterPro" id="IPR020846">
    <property type="entry name" value="MFS_dom"/>
</dbReference>
<dbReference type="Proteomes" id="UP001610334">
    <property type="component" value="Unassembled WGS sequence"/>
</dbReference>
<name>A0ABR4HT27_9EURO</name>